<dbReference type="Proteomes" id="UP000001194">
    <property type="component" value="Unassembled WGS sequence"/>
</dbReference>
<reference evidence="1 2" key="1">
    <citation type="journal article" date="2008" name="Nature">
        <title>The genome of Laccaria bicolor provides insights into mycorrhizal symbiosis.</title>
        <authorList>
            <person name="Martin F."/>
            <person name="Aerts A."/>
            <person name="Ahren D."/>
            <person name="Brun A."/>
            <person name="Danchin E.G.J."/>
            <person name="Duchaussoy F."/>
            <person name="Gibon J."/>
            <person name="Kohler A."/>
            <person name="Lindquist E."/>
            <person name="Pereda V."/>
            <person name="Salamov A."/>
            <person name="Shapiro H.J."/>
            <person name="Wuyts J."/>
            <person name="Blaudez D."/>
            <person name="Buee M."/>
            <person name="Brokstein P."/>
            <person name="Canbaeck B."/>
            <person name="Cohen D."/>
            <person name="Courty P.E."/>
            <person name="Coutinho P.M."/>
            <person name="Delaruelle C."/>
            <person name="Detter J.C."/>
            <person name="Deveau A."/>
            <person name="DiFazio S."/>
            <person name="Duplessis S."/>
            <person name="Fraissinet-Tachet L."/>
            <person name="Lucic E."/>
            <person name="Frey-Klett P."/>
            <person name="Fourrey C."/>
            <person name="Feussner I."/>
            <person name="Gay G."/>
            <person name="Grimwood J."/>
            <person name="Hoegger P.J."/>
            <person name="Jain P."/>
            <person name="Kilaru S."/>
            <person name="Labbe J."/>
            <person name="Lin Y.C."/>
            <person name="Legue V."/>
            <person name="Le Tacon F."/>
            <person name="Marmeisse R."/>
            <person name="Melayah D."/>
            <person name="Montanini B."/>
            <person name="Muratet M."/>
            <person name="Nehls U."/>
            <person name="Niculita-Hirzel H."/>
            <person name="Oudot-Le Secq M.P."/>
            <person name="Peter M."/>
            <person name="Quesneville H."/>
            <person name="Rajashekar B."/>
            <person name="Reich M."/>
            <person name="Rouhier N."/>
            <person name="Schmutz J."/>
            <person name="Yin T."/>
            <person name="Chalot M."/>
            <person name="Henrissat B."/>
            <person name="Kuees U."/>
            <person name="Lucas S."/>
            <person name="Van de Peer Y."/>
            <person name="Podila G.K."/>
            <person name="Polle A."/>
            <person name="Pukkila P.J."/>
            <person name="Richardson P.M."/>
            <person name="Rouze P."/>
            <person name="Sanders I.R."/>
            <person name="Stajich J.E."/>
            <person name="Tunlid A."/>
            <person name="Tuskan G."/>
            <person name="Grigoriev I.V."/>
        </authorList>
    </citation>
    <scope>NUCLEOTIDE SEQUENCE [LARGE SCALE GENOMIC DNA]</scope>
    <source>
        <strain evidence="2">S238N-H82 / ATCC MYA-4686</strain>
    </source>
</reference>
<gene>
    <name evidence="1" type="ORF">LACBIDRAFT_299697</name>
</gene>
<accession>B0DF73</accession>
<keyword evidence="2" id="KW-1185">Reference proteome</keyword>
<dbReference type="RefSeq" id="XP_001882510.1">
    <property type="nucleotide sequence ID" value="XM_001882475.1"/>
</dbReference>
<evidence type="ECO:0000313" key="1">
    <source>
        <dbReference type="EMBL" id="EDR06663.1"/>
    </source>
</evidence>
<dbReference type="HOGENOM" id="CLU_2210490_0_0_1"/>
<proteinExistence type="predicted"/>
<protein>
    <submittedName>
        <fullName evidence="1">Predicted protein</fullName>
    </submittedName>
</protein>
<dbReference type="GeneID" id="6078186"/>
<evidence type="ECO:0000313" key="2">
    <source>
        <dbReference type="Proteomes" id="UP000001194"/>
    </source>
</evidence>
<dbReference type="KEGG" id="lbc:LACBIDRAFT_299697"/>
<sequence length="107" mass="12088">MLFRWLSLLPTRASVRGRHLSLFWAFVPAHCPFVHFCMRHVAAAAVDTRLSPSSNPSLALQTTSQHGICPLLPSSHSTSQRLRFDAPCLWLHIRQTVQRVVGWGNVF</sequence>
<dbReference type="AlphaFoldDB" id="B0DF73"/>
<organism evidence="2">
    <name type="scientific">Laccaria bicolor (strain S238N-H82 / ATCC MYA-4686)</name>
    <name type="common">Bicoloured deceiver</name>
    <name type="synonym">Laccaria laccata var. bicolor</name>
    <dbReference type="NCBI Taxonomy" id="486041"/>
    <lineage>
        <taxon>Eukaryota</taxon>
        <taxon>Fungi</taxon>
        <taxon>Dikarya</taxon>
        <taxon>Basidiomycota</taxon>
        <taxon>Agaricomycotina</taxon>
        <taxon>Agaricomycetes</taxon>
        <taxon>Agaricomycetidae</taxon>
        <taxon>Agaricales</taxon>
        <taxon>Agaricineae</taxon>
        <taxon>Hydnangiaceae</taxon>
        <taxon>Laccaria</taxon>
    </lineage>
</organism>
<dbReference type="InParanoid" id="B0DF73"/>
<name>B0DF73_LACBS</name>
<dbReference type="EMBL" id="DS547107">
    <property type="protein sequence ID" value="EDR06663.1"/>
    <property type="molecule type" value="Genomic_DNA"/>
</dbReference>